<evidence type="ECO:0000259" key="6">
    <source>
        <dbReference type="PROSITE" id="PS51379"/>
    </source>
</evidence>
<evidence type="ECO:0000259" key="5">
    <source>
        <dbReference type="PROSITE" id="PS50902"/>
    </source>
</evidence>
<dbReference type="PROSITE" id="PS51379">
    <property type="entry name" value="4FE4S_FER_2"/>
    <property type="match status" value="2"/>
</dbReference>
<organism evidence="7 8">
    <name type="scientific">Desulfosarcina widdelii</name>
    <dbReference type="NCBI Taxonomy" id="947919"/>
    <lineage>
        <taxon>Bacteria</taxon>
        <taxon>Pseudomonadati</taxon>
        <taxon>Thermodesulfobacteriota</taxon>
        <taxon>Desulfobacteria</taxon>
        <taxon>Desulfobacterales</taxon>
        <taxon>Desulfosarcinaceae</taxon>
        <taxon>Desulfosarcina</taxon>
    </lineage>
</organism>
<dbReference type="GO" id="GO:0046872">
    <property type="term" value="F:metal ion binding"/>
    <property type="evidence" value="ECO:0007669"/>
    <property type="project" value="UniProtKB-KW"/>
</dbReference>
<dbReference type="PROSITE" id="PS50902">
    <property type="entry name" value="FLAVODOXIN_LIKE"/>
    <property type="match status" value="1"/>
</dbReference>
<feature type="domain" description="4Fe-4S ferredoxin-type" evidence="6">
    <location>
        <begin position="222"/>
        <end position="244"/>
    </location>
</feature>
<keyword evidence="1" id="KW-0004">4Fe-4S</keyword>
<keyword evidence="3" id="KW-0408">Iron</keyword>
<dbReference type="PROSITE" id="PS00198">
    <property type="entry name" value="4FE4S_FER_1"/>
    <property type="match status" value="1"/>
</dbReference>
<dbReference type="Gene3D" id="3.30.70.20">
    <property type="match status" value="1"/>
</dbReference>
<dbReference type="InterPro" id="IPR017900">
    <property type="entry name" value="4Fe4S_Fe_S_CS"/>
</dbReference>
<sequence>MEVKQVKLVYFSPTGTTQRVLEGIAKGIAVQDVKQINLTLPEGMQQAIPPFSDELVIIGAPVYGGRLPIDAIKRLKNLNAYNTLAVLVVVYGNREFEDALLELKNLSIELGFYPVAGAAFIGEHSFATEAVPIANGRPDSQDVQRAMDFGAKIKNKIAVLNSPDVQTDLEIPGSYPYEAGGARPMAVAPVTMEDTCTVCGTCASVCPTGAVSVNGSVATEIELCIRCCACIKNCPEGARVMEDSKWKNIATWLNENCSIRKEPQLFGVKV</sequence>
<keyword evidence="4" id="KW-0411">Iron-sulfur</keyword>
<dbReference type="KEGG" id="dwd:DSCW_64730"/>
<dbReference type="PANTHER" id="PTHR43687:SF1">
    <property type="entry name" value="FERREDOXIN III"/>
    <property type="match status" value="1"/>
</dbReference>
<evidence type="ECO:0000256" key="1">
    <source>
        <dbReference type="ARBA" id="ARBA00022485"/>
    </source>
</evidence>
<keyword evidence="8" id="KW-1185">Reference proteome</keyword>
<dbReference type="SUPFAM" id="SSF52218">
    <property type="entry name" value="Flavoproteins"/>
    <property type="match status" value="1"/>
</dbReference>
<protein>
    <submittedName>
        <fullName evidence="7">(Fe-S)-binding protein</fullName>
    </submittedName>
</protein>
<dbReference type="InterPro" id="IPR017896">
    <property type="entry name" value="4Fe4S_Fe-S-bd"/>
</dbReference>
<dbReference type="GO" id="GO:0051539">
    <property type="term" value="F:4 iron, 4 sulfur cluster binding"/>
    <property type="evidence" value="ECO:0007669"/>
    <property type="project" value="UniProtKB-KW"/>
</dbReference>
<dbReference type="PANTHER" id="PTHR43687">
    <property type="entry name" value="ADENYLYLSULFATE REDUCTASE, BETA SUBUNIT"/>
    <property type="match status" value="1"/>
</dbReference>
<dbReference type="Proteomes" id="UP000427769">
    <property type="component" value="Chromosome"/>
</dbReference>
<dbReference type="SUPFAM" id="SSF54862">
    <property type="entry name" value="4Fe-4S ferredoxins"/>
    <property type="match status" value="1"/>
</dbReference>
<evidence type="ECO:0000256" key="2">
    <source>
        <dbReference type="ARBA" id="ARBA00022723"/>
    </source>
</evidence>
<gene>
    <name evidence="7" type="ORF">DSCW_64730</name>
</gene>
<proteinExistence type="predicted"/>
<dbReference type="Pfam" id="PF00037">
    <property type="entry name" value="Fer4"/>
    <property type="match status" value="1"/>
</dbReference>
<dbReference type="OrthoDB" id="9798098at2"/>
<dbReference type="Gene3D" id="3.40.50.360">
    <property type="match status" value="1"/>
</dbReference>
<accession>A0A5K7ZB36</accession>
<evidence type="ECO:0000313" key="8">
    <source>
        <dbReference type="Proteomes" id="UP000427769"/>
    </source>
</evidence>
<dbReference type="EMBL" id="AP021875">
    <property type="protein sequence ID" value="BBO79056.1"/>
    <property type="molecule type" value="Genomic_DNA"/>
</dbReference>
<evidence type="ECO:0000313" key="7">
    <source>
        <dbReference type="EMBL" id="BBO79056.1"/>
    </source>
</evidence>
<dbReference type="InterPro" id="IPR008254">
    <property type="entry name" value="Flavodoxin/NO_synth"/>
</dbReference>
<dbReference type="AlphaFoldDB" id="A0A5K7ZB36"/>
<reference evidence="7 8" key="1">
    <citation type="submission" date="2019-11" db="EMBL/GenBank/DDBJ databases">
        <title>Comparative genomics of hydrocarbon-degrading Desulfosarcina strains.</title>
        <authorList>
            <person name="Watanabe M."/>
            <person name="Kojima H."/>
            <person name="Fukui M."/>
        </authorList>
    </citation>
    <scope>NUCLEOTIDE SEQUENCE [LARGE SCALE GENOMIC DNA]</scope>
    <source>
        <strain evidence="7 8">PP31</strain>
    </source>
</reference>
<feature type="domain" description="Flavodoxin-like" evidence="5">
    <location>
        <begin position="6"/>
        <end position="154"/>
    </location>
</feature>
<dbReference type="InterPro" id="IPR050572">
    <property type="entry name" value="Fe-S_Ferredoxin"/>
</dbReference>
<dbReference type="InterPro" id="IPR029039">
    <property type="entry name" value="Flavoprotein-like_sf"/>
</dbReference>
<evidence type="ECO:0000256" key="4">
    <source>
        <dbReference type="ARBA" id="ARBA00023014"/>
    </source>
</evidence>
<keyword evidence="2" id="KW-0479">Metal-binding</keyword>
<evidence type="ECO:0000256" key="3">
    <source>
        <dbReference type="ARBA" id="ARBA00023004"/>
    </source>
</evidence>
<name>A0A5K7ZB36_9BACT</name>
<dbReference type="RefSeq" id="WP_155307623.1">
    <property type="nucleotide sequence ID" value="NZ_AP021875.1"/>
</dbReference>
<feature type="domain" description="4Fe-4S ferredoxin-type" evidence="6">
    <location>
        <begin position="187"/>
        <end position="216"/>
    </location>
</feature>
<dbReference type="GO" id="GO:0010181">
    <property type="term" value="F:FMN binding"/>
    <property type="evidence" value="ECO:0007669"/>
    <property type="project" value="InterPro"/>
</dbReference>